<sequence>MRIREAKKDDIDQIQIVRNSVKENTLSNPKLLTEKVYEDFLFKRGKGWVCEINNQIVGFSIVDLVEKNVWALFLLPDFEKRGIGKHLHDIILDWYFTQTKDIIWLGTTPKTRAETFYRTAGWIEAGMNGPKEIKFEMSYEDWEVARAQSYL</sequence>
<dbReference type="SUPFAM" id="SSF55729">
    <property type="entry name" value="Acyl-CoA N-acyltransferases (Nat)"/>
    <property type="match status" value="1"/>
</dbReference>
<keyword evidence="2" id="KW-0808">Transferase</keyword>
<dbReference type="PROSITE" id="PS51186">
    <property type="entry name" value="GNAT"/>
    <property type="match status" value="1"/>
</dbReference>
<dbReference type="OrthoDB" id="7356080at2"/>
<dbReference type="RefSeq" id="WP_066438886.1">
    <property type="nucleotide sequence ID" value="NZ_LZRN01000079.1"/>
</dbReference>
<gene>
    <name evidence="2" type="ORF">LX77_01419</name>
</gene>
<organism evidence="2 3">
    <name type="scientific">Gelidibacter algens</name>
    <dbReference type="NCBI Taxonomy" id="49280"/>
    <lineage>
        <taxon>Bacteria</taxon>
        <taxon>Pseudomonadati</taxon>
        <taxon>Bacteroidota</taxon>
        <taxon>Flavobacteriia</taxon>
        <taxon>Flavobacteriales</taxon>
        <taxon>Flavobacteriaceae</taxon>
        <taxon>Gelidibacter</taxon>
    </lineage>
</organism>
<name>A0A1A7QR09_9FLAO</name>
<evidence type="ECO:0000313" key="3">
    <source>
        <dbReference type="Proteomes" id="UP000248987"/>
    </source>
</evidence>
<evidence type="ECO:0000313" key="2">
    <source>
        <dbReference type="EMBL" id="RAJ25118.1"/>
    </source>
</evidence>
<dbReference type="STRING" id="49280.A9996_18655"/>
<accession>A0A1A7QR09</accession>
<dbReference type="EMBL" id="QLLQ01000004">
    <property type="protein sequence ID" value="RAJ25118.1"/>
    <property type="molecule type" value="Genomic_DNA"/>
</dbReference>
<evidence type="ECO:0000259" key="1">
    <source>
        <dbReference type="PROSITE" id="PS51186"/>
    </source>
</evidence>
<keyword evidence="3" id="KW-1185">Reference proteome</keyword>
<dbReference type="Gene3D" id="3.40.630.30">
    <property type="match status" value="1"/>
</dbReference>
<dbReference type="AlphaFoldDB" id="A0A1A7QR09"/>
<reference evidence="2 3" key="1">
    <citation type="submission" date="2018-06" db="EMBL/GenBank/DDBJ databases">
        <title>Genomic Encyclopedia of Archaeal and Bacterial Type Strains, Phase II (KMG-II): from individual species to whole genera.</title>
        <authorList>
            <person name="Goeker M."/>
        </authorList>
    </citation>
    <scope>NUCLEOTIDE SEQUENCE [LARGE SCALE GENOMIC DNA]</scope>
    <source>
        <strain evidence="2 3">DSM 12408</strain>
    </source>
</reference>
<dbReference type="InterPro" id="IPR000182">
    <property type="entry name" value="GNAT_dom"/>
</dbReference>
<dbReference type="GO" id="GO:0016747">
    <property type="term" value="F:acyltransferase activity, transferring groups other than amino-acyl groups"/>
    <property type="evidence" value="ECO:0007669"/>
    <property type="project" value="InterPro"/>
</dbReference>
<dbReference type="InterPro" id="IPR016181">
    <property type="entry name" value="Acyl_CoA_acyltransferase"/>
</dbReference>
<dbReference type="Proteomes" id="UP000248987">
    <property type="component" value="Unassembled WGS sequence"/>
</dbReference>
<dbReference type="Pfam" id="PF00583">
    <property type="entry name" value="Acetyltransf_1"/>
    <property type="match status" value="1"/>
</dbReference>
<dbReference type="CDD" id="cd04301">
    <property type="entry name" value="NAT_SF"/>
    <property type="match status" value="1"/>
</dbReference>
<proteinExistence type="predicted"/>
<protein>
    <submittedName>
        <fullName evidence="2">Acetyltransferase (GNAT) family protein</fullName>
    </submittedName>
</protein>
<feature type="domain" description="N-acetyltransferase" evidence="1">
    <location>
        <begin position="1"/>
        <end position="142"/>
    </location>
</feature>
<comment type="caution">
    <text evidence="2">The sequence shown here is derived from an EMBL/GenBank/DDBJ whole genome shotgun (WGS) entry which is preliminary data.</text>
</comment>